<feature type="compositionally biased region" description="Low complexity" evidence="2">
    <location>
        <begin position="807"/>
        <end position="818"/>
    </location>
</feature>
<feature type="compositionally biased region" description="Polar residues" evidence="2">
    <location>
        <begin position="620"/>
        <end position="629"/>
    </location>
</feature>
<feature type="region of interest" description="Disordered" evidence="2">
    <location>
        <begin position="615"/>
        <end position="867"/>
    </location>
</feature>
<evidence type="ECO:0000259" key="3">
    <source>
        <dbReference type="Pfam" id="PF00350"/>
    </source>
</evidence>
<feature type="compositionally biased region" description="Low complexity" evidence="2">
    <location>
        <begin position="784"/>
        <end position="797"/>
    </location>
</feature>
<dbReference type="RefSeq" id="WP_244843992.1">
    <property type="nucleotide sequence ID" value="NZ_AP023354.1"/>
</dbReference>
<evidence type="ECO:0000256" key="2">
    <source>
        <dbReference type="SAM" id="MobiDB-lite"/>
    </source>
</evidence>
<dbReference type="InterPro" id="IPR027417">
    <property type="entry name" value="P-loop_NTPase"/>
</dbReference>
<feature type="compositionally biased region" description="Basic residues" evidence="2">
    <location>
        <begin position="971"/>
        <end position="984"/>
    </location>
</feature>
<feature type="compositionally biased region" description="Basic and acidic residues" evidence="2">
    <location>
        <begin position="952"/>
        <end position="961"/>
    </location>
</feature>
<feature type="compositionally biased region" description="Low complexity" evidence="2">
    <location>
        <begin position="736"/>
        <end position="746"/>
    </location>
</feature>
<dbReference type="Gene3D" id="3.40.50.300">
    <property type="entry name" value="P-loop containing nucleotide triphosphate hydrolases"/>
    <property type="match status" value="1"/>
</dbReference>
<proteinExistence type="predicted"/>
<dbReference type="PANTHER" id="PTHR43681:SF1">
    <property type="entry name" value="SARCALUMENIN"/>
    <property type="match status" value="1"/>
</dbReference>
<evidence type="ECO:0000313" key="4">
    <source>
        <dbReference type="EMBL" id="BCJ30445.1"/>
    </source>
</evidence>
<sequence>MSAPAKTNQAANTAALEKMLRGAVDAGLAHLRRIDPDAASDLDVLRRREQTVPSIVVVGETKRGKSSLTNALIGVPNLSPVDAAVATSSYLEFVHGAQPAAQAYIPGREDPIPVRIEDIRDYGTVLGRLPEGVRPPRRLEIFHPAPMLQYASLLDTPGVGGLDSLHAEVALDAVERATALLFVVDASAPFSRPELNFLIEASKRVNMVLFALTKVDAYPGWRTIMDDDRSLLRAHAPRFATAPFFPVSSRLAELALQMPADAAAEIVKESRVAELQHGLIGLAAKGTALKTANTLRAVRTEFVRLDLGVGDRMKSADPDPALLERLKQERQKVNSRKRSETKQWSLALNTETQRARVDAQSRLRKYITQLQDDFGKTIEKGSGGDIKKLPYEVDRALYAVSIRLSADLEHRFRVIGQRILASVFSPQELNYVLRRLNAKLRTAMTAKPQKEGSGDQSLVVMSAFSTGRGLYSLASAGGATLGASALAGGIVVPVVGVGIGLAAGAFMMWRRKVQANRSQAKVWLREVLGESRAALSDEIATRFTDLQYALTLALDEAIERRLKQLDGQIAEIDKTMVEDKNSRQKKRADLQKEREQLRARIKQLDEVLIKARGIAPAAPSDTQGDSRPWTSTAGRSTSTATTTPAPTTGTGPTTPTPVTGSPVGWTATGSATTTGTATSTSTPTGTNWTSIPTPARTTATTSGWSTASCPTATRPTGTKPTRSATSTRTISRRPRSTPTRCPAPTRISTWSATTRTGPPRTCSPRSWRSVNRRSRWTASRGAIPPCSASSTTCPSRAPARRLRSRVARPTTCSTTTASRRPRASTRGRRSPARTIRRRARWPASGPPAADPPSRRSSGPPAASAVEPALECASRSLRMLSQHVAAARARSATPLPGGCHSVTRATRLRCHGPGGTGICMSAGRHRGPRRVSRTEGHPVHGQASETTPGGTGHRGEQGDRPGGRHGPGRGGVPRRGRRPRPAARW</sequence>
<dbReference type="InterPro" id="IPR045063">
    <property type="entry name" value="Dynamin_N"/>
</dbReference>
<feature type="compositionally biased region" description="Polar residues" evidence="2">
    <location>
        <begin position="747"/>
        <end position="756"/>
    </location>
</feature>
<name>A0A810L6B0_9ACTN</name>
<feature type="compositionally biased region" description="Low complexity" evidence="2">
    <location>
        <begin position="695"/>
        <end position="708"/>
    </location>
</feature>
<feature type="compositionally biased region" description="Low complexity" evidence="2">
    <location>
        <begin position="720"/>
        <end position="729"/>
    </location>
</feature>
<dbReference type="Pfam" id="PF00350">
    <property type="entry name" value="Dynamin_N"/>
    <property type="match status" value="1"/>
</dbReference>
<dbReference type="AlphaFoldDB" id="A0A810L6B0"/>
<protein>
    <recommendedName>
        <fullName evidence="3">Dynamin N-terminal domain-containing protein</fullName>
    </recommendedName>
</protein>
<feature type="region of interest" description="Disordered" evidence="2">
    <location>
        <begin position="907"/>
        <end position="984"/>
    </location>
</feature>
<dbReference type="Proteomes" id="UP000680750">
    <property type="component" value="Chromosome"/>
</dbReference>
<dbReference type="InterPro" id="IPR051943">
    <property type="entry name" value="TRAFAC_Dynamin-like_GTPase"/>
</dbReference>
<feature type="compositionally biased region" description="Low complexity" evidence="2">
    <location>
        <begin position="854"/>
        <end position="864"/>
    </location>
</feature>
<feature type="domain" description="Dynamin N-terminal" evidence="3">
    <location>
        <begin position="55"/>
        <end position="204"/>
    </location>
</feature>
<feature type="compositionally biased region" description="Low complexity" evidence="2">
    <location>
        <begin position="630"/>
        <end position="686"/>
    </location>
</feature>
<dbReference type="PANTHER" id="PTHR43681">
    <property type="entry name" value="TRANSMEMBRANE GTPASE FZO"/>
    <property type="match status" value="1"/>
</dbReference>
<dbReference type="EMBL" id="AP023354">
    <property type="protein sequence ID" value="BCJ30445.1"/>
    <property type="molecule type" value="Genomic_DNA"/>
</dbReference>
<dbReference type="SUPFAM" id="SSF52540">
    <property type="entry name" value="P-loop containing nucleoside triphosphate hydrolases"/>
    <property type="match status" value="1"/>
</dbReference>
<keyword evidence="1" id="KW-0175">Coiled coil</keyword>
<keyword evidence="5" id="KW-1185">Reference proteome</keyword>
<reference evidence="4" key="1">
    <citation type="submission" date="2020-08" db="EMBL/GenBank/DDBJ databases">
        <title>Whole genome shotgun sequence of Actinocatenispora sera NBRC 101916.</title>
        <authorList>
            <person name="Komaki H."/>
            <person name="Tamura T."/>
        </authorList>
    </citation>
    <scope>NUCLEOTIDE SEQUENCE</scope>
    <source>
        <strain evidence="4">NBRC 101916</strain>
    </source>
</reference>
<feature type="compositionally biased region" description="Polar residues" evidence="2">
    <location>
        <begin position="709"/>
        <end position="719"/>
    </location>
</feature>
<evidence type="ECO:0000256" key="1">
    <source>
        <dbReference type="SAM" id="Coils"/>
    </source>
</evidence>
<gene>
    <name evidence="4" type="ORF">Asera_45530</name>
</gene>
<accession>A0A810L6B0</accession>
<organism evidence="4 5">
    <name type="scientific">Actinocatenispora sera</name>
    <dbReference type="NCBI Taxonomy" id="390989"/>
    <lineage>
        <taxon>Bacteria</taxon>
        <taxon>Bacillati</taxon>
        <taxon>Actinomycetota</taxon>
        <taxon>Actinomycetes</taxon>
        <taxon>Micromonosporales</taxon>
        <taxon>Micromonosporaceae</taxon>
        <taxon>Actinocatenispora</taxon>
    </lineage>
</organism>
<dbReference type="KEGG" id="aser:Asera_45530"/>
<feature type="compositionally biased region" description="Basic residues" evidence="2">
    <location>
        <begin position="819"/>
        <end position="840"/>
    </location>
</feature>
<evidence type="ECO:0000313" key="5">
    <source>
        <dbReference type="Proteomes" id="UP000680750"/>
    </source>
</evidence>
<feature type="coiled-coil region" evidence="1">
    <location>
        <begin position="580"/>
        <end position="607"/>
    </location>
</feature>